<dbReference type="EMBL" id="JH711573">
    <property type="protein sequence ID" value="EIW86731.1"/>
    <property type="molecule type" value="Genomic_DNA"/>
</dbReference>
<sequence>MSTLALLSEILRQPMGPFRDRWFLTADCFSHQKSKMLTLQDFMLAHNDEITGLDFSEDPERDEGQILFRGVLCIESLSWLTAPGITRVQAELEYRLQQRVVREGERHYRNLQLIDLFDETTGFLGTGPTRMTGNRRAAQEAGLKLKVRIQGVKGMPAVYMISDDAPRRLLWNSEDRLRRYVVSSMEKFTLKQSGNYLLRYRLLAGMAQIVKTSPKMPPSKRTLGWFVDQYIQQLAFTYVEQGRRLIFDPDTPGILDESGATVTPRHRRRTDPSLIRVLFATHGDWLLAEDVVKRKSFFDPKVWEKDLNKLKESLRRSNITWGWAFGTPPEHEGRADAMTTIRAVVGKSKQQVERVLANARQRPQRPASPTRYDSSPASSDDEVDNKYDSDFSGDTSSEETDSEDGPDEPFALTPEQRAKIPKALLQRPEPPGGDGLWRCPVPDCEFELNMLNLTRENVRNLDQEVIHYLMAPTRKWGSIRGDPIVLEGFECMVDEHYDDHLHRLGIHLRRVR</sequence>
<feature type="region of interest" description="Disordered" evidence="1">
    <location>
        <begin position="356"/>
        <end position="412"/>
    </location>
</feature>
<dbReference type="RefSeq" id="XP_007763447.1">
    <property type="nucleotide sequence ID" value="XM_007765257.1"/>
</dbReference>
<dbReference type="Proteomes" id="UP000053558">
    <property type="component" value="Unassembled WGS sequence"/>
</dbReference>
<feature type="compositionally biased region" description="Acidic residues" evidence="1">
    <location>
        <begin position="396"/>
        <end position="407"/>
    </location>
</feature>
<keyword evidence="3" id="KW-1185">Reference proteome</keyword>
<proteinExistence type="predicted"/>
<dbReference type="OrthoDB" id="3226250at2759"/>
<dbReference type="OMA" id="RDAFGYM"/>
<evidence type="ECO:0000313" key="3">
    <source>
        <dbReference type="Proteomes" id="UP000053558"/>
    </source>
</evidence>
<dbReference type="KEGG" id="cput:CONPUDRAFT_161398"/>
<evidence type="ECO:0000313" key="2">
    <source>
        <dbReference type="EMBL" id="EIW86731.1"/>
    </source>
</evidence>
<comment type="caution">
    <text evidence="2">The sequence shown here is derived from an EMBL/GenBank/DDBJ whole genome shotgun (WGS) entry which is preliminary data.</text>
</comment>
<name>A0A5M3N7A6_CONPW</name>
<gene>
    <name evidence="2" type="ORF">CONPUDRAFT_161398</name>
</gene>
<reference evidence="3" key="1">
    <citation type="journal article" date="2012" name="Science">
        <title>The Paleozoic origin of enzymatic lignin decomposition reconstructed from 31 fungal genomes.</title>
        <authorList>
            <person name="Floudas D."/>
            <person name="Binder M."/>
            <person name="Riley R."/>
            <person name="Barry K."/>
            <person name="Blanchette R.A."/>
            <person name="Henrissat B."/>
            <person name="Martinez A.T."/>
            <person name="Otillar R."/>
            <person name="Spatafora J.W."/>
            <person name="Yadav J.S."/>
            <person name="Aerts A."/>
            <person name="Benoit I."/>
            <person name="Boyd A."/>
            <person name="Carlson A."/>
            <person name="Copeland A."/>
            <person name="Coutinho P.M."/>
            <person name="de Vries R.P."/>
            <person name="Ferreira P."/>
            <person name="Findley K."/>
            <person name="Foster B."/>
            <person name="Gaskell J."/>
            <person name="Glotzer D."/>
            <person name="Gorecki P."/>
            <person name="Heitman J."/>
            <person name="Hesse C."/>
            <person name="Hori C."/>
            <person name="Igarashi K."/>
            <person name="Jurgens J.A."/>
            <person name="Kallen N."/>
            <person name="Kersten P."/>
            <person name="Kohler A."/>
            <person name="Kuees U."/>
            <person name="Kumar T.K.A."/>
            <person name="Kuo A."/>
            <person name="LaButti K."/>
            <person name="Larrondo L.F."/>
            <person name="Lindquist E."/>
            <person name="Ling A."/>
            <person name="Lombard V."/>
            <person name="Lucas S."/>
            <person name="Lundell T."/>
            <person name="Martin R."/>
            <person name="McLaughlin D.J."/>
            <person name="Morgenstern I."/>
            <person name="Morin E."/>
            <person name="Murat C."/>
            <person name="Nagy L.G."/>
            <person name="Nolan M."/>
            <person name="Ohm R.A."/>
            <person name="Patyshakuliyeva A."/>
            <person name="Rokas A."/>
            <person name="Ruiz-Duenas F.J."/>
            <person name="Sabat G."/>
            <person name="Salamov A."/>
            <person name="Samejima M."/>
            <person name="Schmutz J."/>
            <person name="Slot J.C."/>
            <person name="St John F."/>
            <person name="Stenlid J."/>
            <person name="Sun H."/>
            <person name="Sun S."/>
            <person name="Syed K."/>
            <person name="Tsang A."/>
            <person name="Wiebenga A."/>
            <person name="Young D."/>
            <person name="Pisabarro A."/>
            <person name="Eastwood D.C."/>
            <person name="Martin F."/>
            <person name="Cullen D."/>
            <person name="Grigoriev I.V."/>
            <person name="Hibbett D.S."/>
        </authorList>
    </citation>
    <scope>NUCLEOTIDE SEQUENCE [LARGE SCALE GENOMIC DNA]</scope>
    <source>
        <strain evidence="3">RWD-64-598 SS2</strain>
    </source>
</reference>
<dbReference type="GeneID" id="19204530"/>
<organism evidence="2 3">
    <name type="scientific">Coniophora puteana (strain RWD-64-598)</name>
    <name type="common">Brown rot fungus</name>
    <dbReference type="NCBI Taxonomy" id="741705"/>
    <lineage>
        <taxon>Eukaryota</taxon>
        <taxon>Fungi</taxon>
        <taxon>Dikarya</taxon>
        <taxon>Basidiomycota</taxon>
        <taxon>Agaricomycotina</taxon>
        <taxon>Agaricomycetes</taxon>
        <taxon>Agaricomycetidae</taxon>
        <taxon>Boletales</taxon>
        <taxon>Coniophorineae</taxon>
        <taxon>Coniophoraceae</taxon>
        <taxon>Coniophora</taxon>
    </lineage>
</organism>
<evidence type="ECO:0000256" key="1">
    <source>
        <dbReference type="SAM" id="MobiDB-lite"/>
    </source>
</evidence>
<dbReference type="AlphaFoldDB" id="A0A5M3N7A6"/>
<accession>A0A5M3N7A6</accession>
<protein>
    <submittedName>
        <fullName evidence="2">Uncharacterized protein</fullName>
    </submittedName>
</protein>